<dbReference type="Gene3D" id="1.10.510.10">
    <property type="entry name" value="Transferase(Phosphotransferase) domain 1"/>
    <property type="match status" value="1"/>
</dbReference>
<dbReference type="SUPFAM" id="SSF56112">
    <property type="entry name" value="Protein kinase-like (PK-like)"/>
    <property type="match status" value="1"/>
</dbReference>
<reference evidence="3" key="1">
    <citation type="journal article" date="2014" name="Proc. Natl. Acad. Sci. U.S.A.">
        <title>Extensive sampling of basidiomycete genomes demonstrates inadequacy of the white-rot/brown-rot paradigm for wood decay fungi.</title>
        <authorList>
            <person name="Riley R."/>
            <person name="Salamov A.A."/>
            <person name="Brown D.W."/>
            <person name="Nagy L.G."/>
            <person name="Floudas D."/>
            <person name="Held B.W."/>
            <person name="Levasseur A."/>
            <person name="Lombard V."/>
            <person name="Morin E."/>
            <person name="Otillar R."/>
            <person name="Lindquist E.A."/>
            <person name="Sun H."/>
            <person name="LaButti K.M."/>
            <person name="Schmutz J."/>
            <person name="Jabbour D."/>
            <person name="Luo H."/>
            <person name="Baker S.E."/>
            <person name="Pisabarro A.G."/>
            <person name="Walton J.D."/>
            <person name="Blanchette R.A."/>
            <person name="Henrissat B."/>
            <person name="Martin F."/>
            <person name="Cullen D."/>
            <person name="Hibbett D.S."/>
            <person name="Grigoriev I.V."/>
        </authorList>
    </citation>
    <scope>NUCLEOTIDE SEQUENCE [LARGE SCALE GENOMIC DNA]</scope>
    <source>
        <strain evidence="3">FD-172 SS1</strain>
    </source>
</reference>
<dbReference type="OrthoDB" id="346907at2759"/>
<dbReference type="PROSITE" id="PS50011">
    <property type="entry name" value="PROTEIN_KINASE_DOM"/>
    <property type="match status" value="1"/>
</dbReference>
<dbReference type="STRING" id="930990.A0A067M373"/>
<dbReference type="PROSITE" id="PS00108">
    <property type="entry name" value="PROTEIN_KINASE_ST"/>
    <property type="match status" value="1"/>
</dbReference>
<keyword evidence="3" id="KW-1185">Reference proteome</keyword>
<dbReference type="InParanoid" id="A0A067M373"/>
<dbReference type="GO" id="GO:0004674">
    <property type="term" value="F:protein serine/threonine kinase activity"/>
    <property type="evidence" value="ECO:0007669"/>
    <property type="project" value="TreeGrafter"/>
</dbReference>
<sequence length="359" mass="39882">MSAQPPDLVPEAPYICAALFETAQRPESRPGFARTVTHGHSPIRLLATHPEMSKLGPSERTKYIDVLSAVYTKSDFYPTELHPWEVSMSGGQMIDSGGFGDCSKGKFLGRFDVAMKSLRFVFGTTSDVLARRFRREVETWKDLRHPHILRLIGVCQIGPYTCMVSPWMENGDCAAFVKRNPQADCVRLLSQVAAGLQYLHAPNRGVVHGDIKGANILISCTGNAVIGDFGLSQILIGERQHSYSTNFFLAGNARWQAPELLLGETKEDIQRTTQSDMFAFGRLMLEIFTTEPPFSSIANLFAIAHKVQTGEFPPRPVDPLVAARGLDDTMWRFMERCWRKDPAERPSAGGAVIFFASIL</sequence>
<name>A0A067M373_BOTB1</name>
<dbReference type="InterPro" id="IPR001245">
    <property type="entry name" value="Ser-Thr/Tyr_kinase_cat_dom"/>
</dbReference>
<dbReference type="InterPro" id="IPR000719">
    <property type="entry name" value="Prot_kinase_dom"/>
</dbReference>
<organism evidence="2 3">
    <name type="scientific">Botryobasidium botryosum (strain FD-172 SS1)</name>
    <dbReference type="NCBI Taxonomy" id="930990"/>
    <lineage>
        <taxon>Eukaryota</taxon>
        <taxon>Fungi</taxon>
        <taxon>Dikarya</taxon>
        <taxon>Basidiomycota</taxon>
        <taxon>Agaricomycotina</taxon>
        <taxon>Agaricomycetes</taxon>
        <taxon>Cantharellales</taxon>
        <taxon>Botryobasidiaceae</taxon>
        <taxon>Botryobasidium</taxon>
    </lineage>
</organism>
<dbReference type="HOGENOM" id="CLU_000288_7_18_1"/>
<evidence type="ECO:0000313" key="2">
    <source>
        <dbReference type="EMBL" id="KDQ09165.1"/>
    </source>
</evidence>
<dbReference type="PANTHER" id="PTHR44329">
    <property type="entry name" value="SERINE/THREONINE-PROTEIN KINASE TNNI3K-RELATED"/>
    <property type="match status" value="1"/>
</dbReference>
<gene>
    <name evidence="2" type="ORF">BOTBODRAFT_117482</name>
</gene>
<evidence type="ECO:0000259" key="1">
    <source>
        <dbReference type="PROSITE" id="PS50011"/>
    </source>
</evidence>
<accession>A0A067M373</accession>
<dbReference type="InterPro" id="IPR008271">
    <property type="entry name" value="Ser/Thr_kinase_AS"/>
</dbReference>
<dbReference type="InterPro" id="IPR051681">
    <property type="entry name" value="Ser/Thr_Kinases-Pseudokinases"/>
</dbReference>
<dbReference type="InterPro" id="IPR011009">
    <property type="entry name" value="Kinase-like_dom_sf"/>
</dbReference>
<dbReference type="Proteomes" id="UP000027195">
    <property type="component" value="Unassembled WGS sequence"/>
</dbReference>
<dbReference type="Pfam" id="PF07714">
    <property type="entry name" value="PK_Tyr_Ser-Thr"/>
    <property type="match status" value="1"/>
</dbReference>
<protein>
    <recommendedName>
        <fullName evidence="1">Protein kinase domain-containing protein</fullName>
    </recommendedName>
</protein>
<feature type="domain" description="Protein kinase" evidence="1">
    <location>
        <begin position="88"/>
        <end position="355"/>
    </location>
</feature>
<dbReference type="EMBL" id="KL198081">
    <property type="protein sequence ID" value="KDQ09165.1"/>
    <property type="molecule type" value="Genomic_DNA"/>
</dbReference>
<dbReference type="PANTHER" id="PTHR44329:SF214">
    <property type="entry name" value="PROTEIN KINASE DOMAIN-CONTAINING PROTEIN"/>
    <property type="match status" value="1"/>
</dbReference>
<dbReference type="AlphaFoldDB" id="A0A067M373"/>
<dbReference type="GO" id="GO:0005524">
    <property type="term" value="F:ATP binding"/>
    <property type="evidence" value="ECO:0007669"/>
    <property type="project" value="InterPro"/>
</dbReference>
<proteinExistence type="predicted"/>
<dbReference type="SMART" id="SM00220">
    <property type="entry name" value="S_TKc"/>
    <property type="match status" value="1"/>
</dbReference>
<evidence type="ECO:0000313" key="3">
    <source>
        <dbReference type="Proteomes" id="UP000027195"/>
    </source>
</evidence>